<evidence type="ECO:0000256" key="5">
    <source>
        <dbReference type="ARBA" id="ARBA00023002"/>
    </source>
</evidence>
<keyword evidence="4" id="KW-0274">FAD</keyword>
<gene>
    <name evidence="7" type="ORF">DFH94DRAFT_680236</name>
</gene>
<keyword evidence="5" id="KW-0560">Oxidoreductase</keyword>
<proteinExistence type="inferred from homology"/>
<name>A0A9P5TC51_9AGAM</name>
<protein>
    <recommendedName>
        <fullName evidence="6">FAD dependent oxidoreductase domain-containing protein</fullName>
    </recommendedName>
</protein>
<dbReference type="GO" id="GO:0050660">
    <property type="term" value="F:flavin adenine dinucleotide binding"/>
    <property type="evidence" value="ECO:0007669"/>
    <property type="project" value="InterPro"/>
</dbReference>
<dbReference type="GO" id="GO:0008115">
    <property type="term" value="F:sarcosine oxidase activity"/>
    <property type="evidence" value="ECO:0007669"/>
    <property type="project" value="TreeGrafter"/>
</dbReference>
<dbReference type="EMBL" id="WHVB01000004">
    <property type="protein sequence ID" value="KAF8483802.1"/>
    <property type="molecule type" value="Genomic_DNA"/>
</dbReference>
<evidence type="ECO:0000313" key="7">
    <source>
        <dbReference type="EMBL" id="KAF8483802.1"/>
    </source>
</evidence>
<evidence type="ECO:0000256" key="2">
    <source>
        <dbReference type="ARBA" id="ARBA00010989"/>
    </source>
</evidence>
<comment type="similarity">
    <text evidence="2">Belongs to the MSOX/MTOX family.</text>
</comment>
<keyword evidence="8" id="KW-1185">Reference proteome</keyword>
<dbReference type="GO" id="GO:0050031">
    <property type="term" value="F:L-pipecolate oxidase activity"/>
    <property type="evidence" value="ECO:0007669"/>
    <property type="project" value="TreeGrafter"/>
</dbReference>
<reference evidence="7" key="1">
    <citation type="submission" date="2019-10" db="EMBL/GenBank/DDBJ databases">
        <authorList>
            <consortium name="DOE Joint Genome Institute"/>
            <person name="Kuo A."/>
            <person name="Miyauchi S."/>
            <person name="Kiss E."/>
            <person name="Drula E."/>
            <person name="Kohler A."/>
            <person name="Sanchez-Garcia M."/>
            <person name="Andreopoulos B."/>
            <person name="Barry K.W."/>
            <person name="Bonito G."/>
            <person name="Buee M."/>
            <person name="Carver A."/>
            <person name="Chen C."/>
            <person name="Cichocki N."/>
            <person name="Clum A."/>
            <person name="Culley D."/>
            <person name="Crous P.W."/>
            <person name="Fauchery L."/>
            <person name="Girlanda M."/>
            <person name="Hayes R."/>
            <person name="Keri Z."/>
            <person name="LaButti K."/>
            <person name="Lipzen A."/>
            <person name="Lombard V."/>
            <person name="Magnuson J."/>
            <person name="Maillard F."/>
            <person name="Morin E."/>
            <person name="Murat C."/>
            <person name="Nolan M."/>
            <person name="Ohm R."/>
            <person name="Pangilinan J."/>
            <person name="Pereira M."/>
            <person name="Perotto S."/>
            <person name="Peter M."/>
            <person name="Riley R."/>
            <person name="Sitrit Y."/>
            <person name="Stielow B."/>
            <person name="Szollosi G."/>
            <person name="Zifcakova L."/>
            <person name="Stursova M."/>
            <person name="Spatafora J.W."/>
            <person name="Tedersoo L."/>
            <person name="Vaario L.-M."/>
            <person name="Yamada A."/>
            <person name="Yan M."/>
            <person name="Wang P."/>
            <person name="Xu J."/>
            <person name="Bruns T."/>
            <person name="Baldrian P."/>
            <person name="Vilgalys R."/>
            <person name="Henrissat B."/>
            <person name="Grigoriev I.V."/>
            <person name="Hibbett D."/>
            <person name="Nagy L.G."/>
            <person name="Martin F.M."/>
        </authorList>
    </citation>
    <scope>NUCLEOTIDE SEQUENCE</scope>
    <source>
        <strain evidence="7">Prilba</strain>
    </source>
</reference>
<dbReference type="AlphaFoldDB" id="A0A9P5TC51"/>
<comment type="cofactor">
    <cofactor evidence="1">
        <name>FAD</name>
        <dbReference type="ChEBI" id="CHEBI:57692"/>
    </cofactor>
</comment>
<keyword evidence="3" id="KW-0285">Flavoprotein</keyword>
<dbReference type="Gene3D" id="3.50.50.60">
    <property type="entry name" value="FAD/NAD(P)-binding domain"/>
    <property type="match status" value="1"/>
</dbReference>
<dbReference type="InterPro" id="IPR036188">
    <property type="entry name" value="FAD/NAD-bd_sf"/>
</dbReference>
<dbReference type="Proteomes" id="UP000759537">
    <property type="component" value="Unassembled WGS sequence"/>
</dbReference>
<dbReference type="InterPro" id="IPR045170">
    <property type="entry name" value="MTOX"/>
</dbReference>
<feature type="domain" description="FAD dependent oxidoreductase" evidence="6">
    <location>
        <begin position="19"/>
        <end position="247"/>
    </location>
</feature>
<evidence type="ECO:0000256" key="1">
    <source>
        <dbReference type="ARBA" id="ARBA00001974"/>
    </source>
</evidence>
<evidence type="ECO:0000259" key="6">
    <source>
        <dbReference type="Pfam" id="PF01266"/>
    </source>
</evidence>
<dbReference type="OrthoDB" id="2219495at2759"/>
<dbReference type="SUPFAM" id="SSF51905">
    <property type="entry name" value="FAD/NAD(P)-binding domain"/>
    <property type="match status" value="1"/>
</dbReference>
<dbReference type="PANTHER" id="PTHR10961">
    <property type="entry name" value="PEROXISOMAL SARCOSINE OXIDASE"/>
    <property type="match status" value="1"/>
</dbReference>
<accession>A0A9P5TC51</accession>
<organism evidence="7 8">
    <name type="scientific">Russula ochroleuca</name>
    <dbReference type="NCBI Taxonomy" id="152965"/>
    <lineage>
        <taxon>Eukaryota</taxon>
        <taxon>Fungi</taxon>
        <taxon>Dikarya</taxon>
        <taxon>Basidiomycota</taxon>
        <taxon>Agaricomycotina</taxon>
        <taxon>Agaricomycetes</taxon>
        <taxon>Russulales</taxon>
        <taxon>Russulaceae</taxon>
        <taxon>Russula</taxon>
    </lineage>
</organism>
<evidence type="ECO:0000313" key="8">
    <source>
        <dbReference type="Proteomes" id="UP000759537"/>
    </source>
</evidence>
<sequence length="299" mass="32803">MCTVLPDSVKTGPAFEGASGYLNLDSGWAFATRGVEMLMSRMITLRGNVMGGKAVTGLIRQDGRTSGVTLASGSWTASTFRDIDLDDKKFVSTGHATAIQLTQEEAAWTAWYRDVPVVLDFRTGFYIFPATSLLTLFDSACSPRTITSSSLPFAFHRSGVAHHLARDTDNWCQRPAVSSHGDDGQSVPRPSLRHLRSSLRGIYPALAEKPFVTTRLCWYTESSDSDWVIGYYPSDPGLLLATQEVGGKWLNAYKFLPVIGHIVSDVIKGKLEPMPAQKFAIDCKSVIRLKTGLTHCTEF</sequence>
<evidence type="ECO:0000256" key="3">
    <source>
        <dbReference type="ARBA" id="ARBA00022630"/>
    </source>
</evidence>
<reference evidence="7" key="2">
    <citation type="journal article" date="2020" name="Nat. Commun.">
        <title>Large-scale genome sequencing of mycorrhizal fungi provides insights into the early evolution of symbiotic traits.</title>
        <authorList>
            <person name="Miyauchi S."/>
            <person name="Kiss E."/>
            <person name="Kuo A."/>
            <person name="Drula E."/>
            <person name="Kohler A."/>
            <person name="Sanchez-Garcia M."/>
            <person name="Morin E."/>
            <person name="Andreopoulos B."/>
            <person name="Barry K.W."/>
            <person name="Bonito G."/>
            <person name="Buee M."/>
            <person name="Carver A."/>
            <person name="Chen C."/>
            <person name="Cichocki N."/>
            <person name="Clum A."/>
            <person name="Culley D."/>
            <person name="Crous P.W."/>
            <person name="Fauchery L."/>
            <person name="Girlanda M."/>
            <person name="Hayes R.D."/>
            <person name="Keri Z."/>
            <person name="LaButti K."/>
            <person name="Lipzen A."/>
            <person name="Lombard V."/>
            <person name="Magnuson J."/>
            <person name="Maillard F."/>
            <person name="Murat C."/>
            <person name="Nolan M."/>
            <person name="Ohm R.A."/>
            <person name="Pangilinan J."/>
            <person name="Pereira M.F."/>
            <person name="Perotto S."/>
            <person name="Peter M."/>
            <person name="Pfister S."/>
            <person name="Riley R."/>
            <person name="Sitrit Y."/>
            <person name="Stielow J.B."/>
            <person name="Szollosi G."/>
            <person name="Zifcakova L."/>
            <person name="Stursova M."/>
            <person name="Spatafora J.W."/>
            <person name="Tedersoo L."/>
            <person name="Vaario L.M."/>
            <person name="Yamada A."/>
            <person name="Yan M."/>
            <person name="Wang P."/>
            <person name="Xu J."/>
            <person name="Bruns T."/>
            <person name="Baldrian P."/>
            <person name="Vilgalys R."/>
            <person name="Dunand C."/>
            <person name="Henrissat B."/>
            <person name="Grigoriev I.V."/>
            <person name="Hibbett D."/>
            <person name="Nagy L.G."/>
            <person name="Martin F.M."/>
        </authorList>
    </citation>
    <scope>NUCLEOTIDE SEQUENCE</scope>
    <source>
        <strain evidence="7">Prilba</strain>
    </source>
</reference>
<dbReference type="InterPro" id="IPR006076">
    <property type="entry name" value="FAD-dep_OxRdtase"/>
</dbReference>
<dbReference type="GO" id="GO:0004657">
    <property type="term" value="F:proline dehydrogenase activity"/>
    <property type="evidence" value="ECO:0007669"/>
    <property type="project" value="TreeGrafter"/>
</dbReference>
<comment type="caution">
    <text evidence="7">The sequence shown here is derived from an EMBL/GenBank/DDBJ whole genome shotgun (WGS) entry which is preliminary data.</text>
</comment>
<dbReference type="Pfam" id="PF01266">
    <property type="entry name" value="DAO"/>
    <property type="match status" value="1"/>
</dbReference>
<dbReference type="PANTHER" id="PTHR10961:SF46">
    <property type="entry name" value="PEROXISOMAL SARCOSINE OXIDASE"/>
    <property type="match status" value="1"/>
</dbReference>
<evidence type="ECO:0000256" key="4">
    <source>
        <dbReference type="ARBA" id="ARBA00022827"/>
    </source>
</evidence>
<dbReference type="Gene3D" id="3.30.9.10">
    <property type="entry name" value="D-Amino Acid Oxidase, subunit A, domain 2"/>
    <property type="match status" value="1"/>
</dbReference>